<dbReference type="InterPro" id="IPR008266">
    <property type="entry name" value="Tyr_kinase_AS"/>
</dbReference>
<evidence type="ECO:0000256" key="3">
    <source>
        <dbReference type="ARBA" id="ARBA00048679"/>
    </source>
</evidence>
<reference evidence="5" key="1">
    <citation type="journal article" date="2023" name="Mol. Phylogenet. Evol.">
        <title>Genome-scale phylogeny and comparative genomics of the fungal order Sordariales.</title>
        <authorList>
            <person name="Hensen N."/>
            <person name="Bonometti L."/>
            <person name="Westerberg I."/>
            <person name="Brannstrom I.O."/>
            <person name="Guillou S."/>
            <person name="Cros-Aarteil S."/>
            <person name="Calhoun S."/>
            <person name="Haridas S."/>
            <person name="Kuo A."/>
            <person name="Mondo S."/>
            <person name="Pangilinan J."/>
            <person name="Riley R."/>
            <person name="LaButti K."/>
            <person name="Andreopoulos B."/>
            <person name="Lipzen A."/>
            <person name="Chen C."/>
            <person name="Yan M."/>
            <person name="Daum C."/>
            <person name="Ng V."/>
            <person name="Clum A."/>
            <person name="Steindorff A."/>
            <person name="Ohm R.A."/>
            <person name="Martin F."/>
            <person name="Silar P."/>
            <person name="Natvig D.O."/>
            <person name="Lalanne C."/>
            <person name="Gautier V."/>
            <person name="Ament-Velasquez S.L."/>
            <person name="Kruys A."/>
            <person name="Hutchinson M.I."/>
            <person name="Powell A.J."/>
            <person name="Barry K."/>
            <person name="Miller A.N."/>
            <person name="Grigoriev I.V."/>
            <person name="Debuchy R."/>
            <person name="Gladieux P."/>
            <person name="Hiltunen Thoren M."/>
            <person name="Johannesson H."/>
        </authorList>
    </citation>
    <scope>NUCLEOTIDE SEQUENCE [LARGE SCALE GENOMIC DNA]</scope>
    <source>
        <strain evidence="5">CBS 340.73</strain>
    </source>
</reference>
<comment type="catalytic activity">
    <reaction evidence="2">
        <text>L-threonyl-[protein] + ATP = O-phospho-L-threonyl-[protein] + ADP + H(+)</text>
        <dbReference type="Rhea" id="RHEA:46608"/>
        <dbReference type="Rhea" id="RHEA-COMP:11060"/>
        <dbReference type="Rhea" id="RHEA-COMP:11605"/>
        <dbReference type="ChEBI" id="CHEBI:15378"/>
        <dbReference type="ChEBI" id="CHEBI:30013"/>
        <dbReference type="ChEBI" id="CHEBI:30616"/>
        <dbReference type="ChEBI" id="CHEBI:61977"/>
        <dbReference type="ChEBI" id="CHEBI:456216"/>
        <dbReference type="EC" id="2.7.11.1"/>
    </reaction>
</comment>
<gene>
    <name evidence="4" type="ORF">QBC46DRAFT_444976</name>
</gene>
<evidence type="ECO:0000256" key="1">
    <source>
        <dbReference type="ARBA" id="ARBA00012513"/>
    </source>
</evidence>
<evidence type="ECO:0000256" key="2">
    <source>
        <dbReference type="ARBA" id="ARBA00047899"/>
    </source>
</evidence>
<comment type="caution">
    <text evidence="4">The sequence shown here is derived from an EMBL/GenBank/DDBJ whole genome shotgun (WGS) entry which is preliminary data.</text>
</comment>
<dbReference type="EMBL" id="MU853754">
    <property type="protein sequence ID" value="KAK3945568.1"/>
    <property type="molecule type" value="Genomic_DNA"/>
</dbReference>
<protein>
    <recommendedName>
        <fullName evidence="1">non-specific serine/threonine protein kinase</fullName>
        <ecNumber evidence="1">2.7.11.1</ecNumber>
    </recommendedName>
</protein>
<proteinExistence type="predicted"/>
<comment type="catalytic activity">
    <reaction evidence="3">
        <text>L-seryl-[protein] + ATP = O-phospho-L-seryl-[protein] + ADP + H(+)</text>
        <dbReference type="Rhea" id="RHEA:17989"/>
        <dbReference type="Rhea" id="RHEA-COMP:9863"/>
        <dbReference type="Rhea" id="RHEA-COMP:11604"/>
        <dbReference type="ChEBI" id="CHEBI:15378"/>
        <dbReference type="ChEBI" id="CHEBI:29999"/>
        <dbReference type="ChEBI" id="CHEBI:30616"/>
        <dbReference type="ChEBI" id="CHEBI:83421"/>
        <dbReference type="ChEBI" id="CHEBI:456216"/>
        <dbReference type="EC" id="2.7.11.1"/>
    </reaction>
</comment>
<organism evidence="4 5">
    <name type="scientific">Diplogelasinospora grovesii</name>
    <dbReference type="NCBI Taxonomy" id="303347"/>
    <lineage>
        <taxon>Eukaryota</taxon>
        <taxon>Fungi</taxon>
        <taxon>Dikarya</taxon>
        <taxon>Ascomycota</taxon>
        <taxon>Pezizomycotina</taxon>
        <taxon>Sordariomycetes</taxon>
        <taxon>Sordariomycetidae</taxon>
        <taxon>Sordariales</taxon>
        <taxon>Diplogelasinosporaceae</taxon>
        <taxon>Diplogelasinospora</taxon>
    </lineage>
</organism>
<sequence length="419" mass="46768">MEANRIWHEPVVEVYSNLITPGVCCFAAAYDLANRRWYQLDVGDAAADWHHDTRLDEVPDDEWLSSTNTISTNSSGFPVSFALSEEALVRRPISERFSYGHRPCDKLPTTRFKQLCDKTYLSRGADTCLWDGRRCVFKRVEFDCDVESQENEIRTREAIIQCIERDLGSASEDQNYVMERRFNVVPILAVVLHDETSNWIVSSSYQAAANKDYYLHDEEEDNTEHHHSHQIAGFLMPYAGRSLDLMILGTPAADSTDRFRCTASTSPAMGSSSSAAAMTDLPISEEQLLDLACGIQKLSRCDIVHGDICHWNVVLTQPESTALQAARLLLIDLGDIAPDYEGDADALGNLLLWCLEHSAELKDTTAIRKRIVIAAALLKAGDLDRAIGVLSPSIKTRGGSFNKRPLSSASQEVKRRRLS</sequence>
<evidence type="ECO:0000313" key="4">
    <source>
        <dbReference type="EMBL" id="KAK3945568.1"/>
    </source>
</evidence>
<dbReference type="PROSITE" id="PS00109">
    <property type="entry name" value="PROTEIN_KINASE_TYR"/>
    <property type="match status" value="1"/>
</dbReference>
<evidence type="ECO:0000313" key="5">
    <source>
        <dbReference type="Proteomes" id="UP001303473"/>
    </source>
</evidence>
<dbReference type="EC" id="2.7.11.1" evidence="1"/>
<dbReference type="AlphaFoldDB" id="A0AAN6NIT6"/>
<dbReference type="Proteomes" id="UP001303473">
    <property type="component" value="Unassembled WGS sequence"/>
</dbReference>
<dbReference type="GO" id="GO:0004674">
    <property type="term" value="F:protein serine/threonine kinase activity"/>
    <property type="evidence" value="ECO:0007669"/>
    <property type="project" value="UniProtKB-EC"/>
</dbReference>
<keyword evidence="5" id="KW-1185">Reference proteome</keyword>
<accession>A0AAN6NIT6</accession>
<name>A0AAN6NIT6_9PEZI</name>